<dbReference type="Proteomes" id="UP000663699">
    <property type="component" value="Chromosome 17"/>
</dbReference>
<reference evidence="3" key="1">
    <citation type="submission" date="2020-06" db="EMBL/GenBank/DDBJ databases">
        <title>Genomes of multiple members of Pneumocystis genus reveal paths to human pathogen Pneumocystis jirovecii.</title>
        <authorList>
            <person name="Cisse O.H."/>
            <person name="Ma L."/>
            <person name="Dekker J."/>
            <person name="Khil P."/>
            <person name="Jo J."/>
            <person name="Brenchley J."/>
            <person name="Blair R."/>
            <person name="Pahar B."/>
            <person name="Chabe M."/>
            <person name="Van Rompay K.A."/>
            <person name="Keesler R."/>
            <person name="Sukura A."/>
            <person name="Hirsch V."/>
            <person name="Kutty G."/>
            <person name="Liu Y."/>
            <person name="Peng L."/>
            <person name="Chen J."/>
            <person name="Song J."/>
            <person name="Weissenbacher-Lang C."/>
            <person name="Xu J."/>
            <person name="Upham N.S."/>
            <person name="Stajich J.E."/>
            <person name="Cuomo C.A."/>
            <person name="Cushion M.T."/>
            <person name="Kovacs J.A."/>
        </authorList>
    </citation>
    <scope>NUCLEOTIDE SEQUENCE</scope>
    <source>
        <strain evidence="3">2A</strain>
    </source>
</reference>
<evidence type="ECO:0000313" key="4">
    <source>
        <dbReference type="Proteomes" id="UP000663699"/>
    </source>
</evidence>
<organism evidence="3 4">
    <name type="scientific">Pneumocystis wakefieldiae</name>
    <dbReference type="NCBI Taxonomy" id="38082"/>
    <lineage>
        <taxon>Eukaryota</taxon>
        <taxon>Fungi</taxon>
        <taxon>Dikarya</taxon>
        <taxon>Ascomycota</taxon>
        <taxon>Taphrinomycotina</taxon>
        <taxon>Pneumocystomycetes</taxon>
        <taxon>Pneumocystaceae</taxon>
        <taxon>Pneumocystis</taxon>
    </lineage>
</organism>
<evidence type="ECO:0000313" key="3">
    <source>
        <dbReference type="EMBL" id="QSL67196.1"/>
    </source>
</evidence>
<feature type="region of interest" description="Disordered" evidence="1">
    <location>
        <begin position="100"/>
        <end position="134"/>
    </location>
</feature>
<name>A0A899G2M7_9ASCO</name>
<feature type="domain" description="Extracellular mutant protein 11 C-terminal" evidence="2">
    <location>
        <begin position="276"/>
        <end position="355"/>
    </location>
</feature>
<dbReference type="AlphaFoldDB" id="A0A899G2M7"/>
<proteinExistence type="predicted"/>
<evidence type="ECO:0000256" key="1">
    <source>
        <dbReference type="SAM" id="MobiDB-lite"/>
    </source>
</evidence>
<dbReference type="EMBL" id="CP054548">
    <property type="protein sequence ID" value="QSL67196.1"/>
    <property type="molecule type" value="Genomic_DNA"/>
</dbReference>
<dbReference type="InterPro" id="IPR029178">
    <property type="entry name" value="Ecm11_C"/>
</dbReference>
<feature type="compositionally biased region" description="Basic and acidic residues" evidence="1">
    <location>
        <begin position="107"/>
        <end position="132"/>
    </location>
</feature>
<sequence length="361" mass="41010">MPRRPNDTTRAEPVRAQQNSTSIPSYFPRFPRKSYMGRYGTSLTMTKTSIVDLDESEANEVFKDPSCTSNGDSSISSNELSIVLDDHSDKFVDMSINGSETSIQNLSDEKSSDSTDSFEKQTHTPCDAKRVDALSSTQQTDWKKDVAFSTTKDINIEVDKEKDISSEKDEILSLEQELKEKHVDHNQLYDNKGDTSNKETSQVSIDESYCIPKNEETVQEESCCHVSLEVPADDSSSDVQASQKDPPSLAEESYISLSVYPKEDKFSPPSLPDDFSEQERAYAMLTIKEWEDKGLEISKRCFQLIEKVILLRKKKEELLFEVQNMIDVHAEKLVQREESLRLRALDVKKRGRELLDEVGAY</sequence>
<accession>A0A899G2M7</accession>
<dbReference type="OrthoDB" id="5387078at2759"/>
<keyword evidence="4" id="KW-1185">Reference proteome</keyword>
<protein>
    <recommendedName>
        <fullName evidence="2">Extracellular mutant protein 11 C-terminal domain-containing protein</fullName>
    </recommendedName>
</protein>
<feature type="region of interest" description="Disordered" evidence="1">
    <location>
        <begin position="1"/>
        <end position="28"/>
    </location>
</feature>
<dbReference type="Pfam" id="PF15463">
    <property type="entry name" value="ECM11"/>
    <property type="match status" value="1"/>
</dbReference>
<feature type="compositionally biased region" description="Basic and acidic residues" evidence="1">
    <location>
        <begin position="1"/>
        <end position="13"/>
    </location>
</feature>
<gene>
    <name evidence="3" type="ORF">MERGE_001586</name>
</gene>
<evidence type="ECO:0000259" key="2">
    <source>
        <dbReference type="Pfam" id="PF15463"/>
    </source>
</evidence>